<evidence type="ECO:0000256" key="3">
    <source>
        <dbReference type="ARBA" id="ARBA00023125"/>
    </source>
</evidence>
<evidence type="ECO:0000259" key="5">
    <source>
        <dbReference type="PROSITE" id="PS50931"/>
    </source>
</evidence>
<reference evidence="6 9" key="2">
    <citation type="submission" date="2020-10" db="EMBL/GenBank/DDBJ databases">
        <title>Genome sequences of Pseudomonas isolates.</title>
        <authorList>
            <person name="Wessels L."/>
            <person name="Reich F."/>
            <person name="Hammerl J."/>
        </authorList>
    </citation>
    <scope>NUCLEOTIDE SEQUENCE [LARGE SCALE GENOMIC DNA]</scope>
    <source>
        <strain evidence="6 9">20-MO00624-0</strain>
    </source>
</reference>
<keyword evidence="9" id="KW-1185">Reference proteome</keyword>
<protein>
    <submittedName>
        <fullName evidence="6">LysR family transcriptional regulator</fullName>
    </submittedName>
    <submittedName>
        <fullName evidence="7">Putative transcriptional regulator</fullName>
    </submittedName>
</protein>
<dbReference type="InterPro" id="IPR036390">
    <property type="entry name" value="WH_DNA-bd_sf"/>
</dbReference>
<comment type="similarity">
    <text evidence="1">Belongs to the LysR transcriptional regulatory family.</text>
</comment>
<evidence type="ECO:0000313" key="8">
    <source>
        <dbReference type="Proteomes" id="UP000250443"/>
    </source>
</evidence>
<keyword evidence="2" id="KW-0805">Transcription regulation</keyword>
<organism evidence="7 8">
    <name type="scientific">Pseudomonas luteola</name>
    <dbReference type="NCBI Taxonomy" id="47886"/>
    <lineage>
        <taxon>Bacteria</taxon>
        <taxon>Pseudomonadati</taxon>
        <taxon>Pseudomonadota</taxon>
        <taxon>Gammaproteobacteria</taxon>
        <taxon>Pseudomonadales</taxon>
        <taxon>Pseudomonadaceae</taxon>
        <taxon>Pseudomonas</taxon>
    </lineage>
</organism>
<dbReference type="PROSITE" id="PS50931">
    <property type="entry name" value="HTH_LYSR"/>
    <property type="match status" value="1"/>
</dbReference>
<dbReference type="Proteomes" id="UP000250443">
    <property type="component" value="Unassembled WGS sequence"/>
</dbReference>
<dbReference type="FunFam" id="1.10.10.10:FF:000001">
    <property type="entry name" value="LysR family transcriptional regulator"/>
    <property type="match status" value="1"/>
</dbReference>
<reference evidence="7 8" key="1">
    <citation type="submission" date="2018-06" db="EMBL/GenBank/DDBJ databases">
        <authorList>
            <consortium name="Pathogen Informatics"/>
            <person name="Doyle S."/>
        </authorList>
    </citation>
    <scope>NUCLEOTIDE SEQUENCE [LARGE SCALE GENOMIC DNA]</scope>
    <source>
        <strain evidence="7 8">NCTC11842</strain>
    </source>
</reference>
<keyword evidence="4" id="KW-0804">Transcription</keyword>
<evidence type="ECO:0000313" key="9">
    <source>
        <dbReference type="Proteomes" id="UP000626180"/>
    </source>
</evidence>
<dbReference type="Pfam" id="PF00126">
    <property type="entry name" value="HTH_1"/>
    <property type="match status" value="1"/>
</dbReference>
<name>A0A2X2D1C5_PSELU</name>
<dbReference type="InterPro" id="IPR000847">
    <property type="entry name" value="LysR_HTH_N"/>
</dbReference>
<evidence type="ECO:0000256" key="2">
    <source>
        <dbReference type="ARBA" id="ARBA00023015"/>
    </source>
</evidence>
<dbReference type="EMBL" id="UAUF01000014">
    <property type="protein sequence ID" value="SPZ11526.1"/>
    <property type="molecule type" value="Genomic_DNA"/>
</dbReference>
<proteinExistence type="inferred from homology"/>
<dbReference type="PANTHER" id="PTHR30126:SF77">
    <property type="entry name" value="TRANSCRIPTIONAL REGULATORY PROTEIN"/>
    <property type="match status" value="1"/>
</dbReference>
<dbReference type="CDD" id="cd05466">
    <property type="entry name" value="PBP2_LTTR_substrate"/>
    <property type="match status" value="1"/>
</dbReference>
<dbReference type="InterPro" id="IPR036388">
    <property type="entry name" value="WH-like_DNA-bd_sf"/>
</dbReference>
<keyword evidence="3" id="KW-0238">DNA-binding</keyword>
<evidence type="ECO:0000313" key="7">
    <source>
        <dbReference type="EMBL" id="SPZ11526.1"/>
    </source>
</evidence>
<evidence type="ECO:0000256" key="4">
    <source>
        <dbReference type="ARBA" id="ARBA00023163"/>
    </source>
</evidence>
<dbReference type="GO" id="GO:0003700">
    <property type="term" value="F:DNA-binding transcription factor activity"/>
    <property type="evidence" value="ECO:0007669"/>
    <property type="project" value="InterPro"/>
</dbReference>
<gene>
    <name evidence="7" type="primary">gltR_3</name>
    <name evidence="6" type="ORF">IRZ65_14860</name>
    <name evidence="7" type="ORF">NCTC11842_03771</name>
</gene>
<dbReference type="Proteomes" id="UP000626180">
    <property type="component" value="Unassembled WGS sequence"/>
</dbReference>
<dbReference type="InterPro" id="IPR005119">
    <property type="entry name" value="LysR_subst-bd"/>
</dbReference>
<sequence>MNLRFLETFVWVARLGSFRLTAEKLSSTQAAISSRIAVLEGELGVQLFLRDPRGVTLTADGQKVLGYAERMIDTWHDLRKVLGQETRLSGRIRIGAMDTVIHSWLSALFTCVTDAHPNVEIELLADTALNLSDQLLKGQLDLVFQTDLLRAESVRNLKLASYPIRWVVATDSPLNRAYTSLDELARERLITFSRNSRPHQDLLNFLHQHGISTPRVSCVNSAAAIIQLIRDGFGIGALPPALVSEALKHGALALLPFEAPPPFAVYASWHTGVGLTLNEAIVALSQQVVGGFCAQVGPEQALPA</sequence>
<evidence type="ECO:0000256" key="1">
    <source>
        <dbReference type="ARBA" id="ARBA00009437"/>
    </source>
</evidence>
<dbReference type="GO" id="GO:0000976">
    <property type="term" value="F:transcription cis-regulatory region binding"/>
    <property type="evidence" value="ECO:0007669"/>
    <property type="project" value="TreeGrafter"/>
</dbReference>
<dbReference type="RefSeq" id="WP_010795531.1">
    <property type="nucleotide sequence ID" value="NZ_CP069262.1"/>
</dbReference>
<dbReference type="SUPFAM" id="SSF53850">
    <property type="entry name" value="Periplasmic binding protein-like II"/>
    <property type="match status" value="1"/>
</dbReference>
<dbReference type="Gene3D" id="1.10.10.10">
    <property type="entry name" value="Winged helix-like DNA-binding domain superfamily/Winged helix DNA-binding domain"/>
    <property type="match status" value="1"/>
</dbReference>
<dbReference type="AlphaFoldDB" id="A0A2X2D1C5"/>
<accession>A0A2X2D1C5</accession>
<dbReference type="SUPFAM" id="SSF46785">
    <property type="entry name" value="Winged helix' DNA-binding domain"/>
    <property type="match status" value="1"/>
</dbReference>
<dbReference type="Gene3D" id="3.40.190.10">
    <property type="entry name" value="Periplasmic binding protein-like II"/>
    <property type="match status" value="2"/>
</dbReference>
<dbReference type="PRINTS" id="PR00039">
    <property type="entry name" value="HTHLYSR"/>
</dbReference>
<dbReference type="PANTHER" id="PTHR30126">
    <property type="entry name" value="HTH-TYPE TRANSCRIPTIONAL REGULATOR"/>
    <property type="match status" value="1"/>
</dbReference>
<feature type="domain" description="HTH lysR-type" evidence="5">
    <location>
        <begin position="1"/>
        <end position="58"/>
    </location>
</feature>
<dbReference type="Pfam" id="PF03466">
    <property type="entry name" value="LysR_substrate"/>
    <property type="match status" value="1"/>
</dbReference>
<dbReference type="EMBL" id="JADMCD010000007">
    <property type="protein sequence ID" value="MBF8641964.1"/>
    <property type="molecule type" value="Genomic_DNA"/>
</dbReference>
<evidence type="ECO:0000313" key="6">
    <source>
        <dbReference type="EMBL" id="MBF8641964.1"/>
    </source>
</evidence>